<dbReference type="PRINTS" id="PR00031">
    <property type="entry name" value="HTHREPRESSR"/>
</dbReference>
<dbReference type="CDD" id="cd00086">
    <property type="entry name" value="homeodomain"/>
    <property type="match status" value="1"/>
</dbReference>
<protein>
    <recommendedName>
        <fullName evidence="9">Homeobox domain-containing protein</fullName>
    </recommendedName>
</protein>
<accession>A0A8S1CLD6</accession>
<feature type="DNA-binding region" description="Homeobox" evidence="6">
    <location>
        <begin position="223"/>
        <end position="282"/>
    </location>
</feature>
<dbReference type="PROSITE" id="PS50071">
    <property type="entry name" value="HOMEOBOX_2"/>
    <property type="match status" value="1"/>
</dbReference>
<dbReference type="AlphaFoldDB" id="A0A8S1CLD6"/>
<dbReference type="SUPFAM" id="SSF46689">
    <property type="entry name" value="Homeodomain-like"/>
    <property type="match status" value="1"/>
</dbReference>
<dbReference type="Pfam" id="PF00046">
    <property type="entry name" value="Homeodomain"/>
    <property type="match status" value="1"/>
</dbReference>
<feature type="domain" description="Homeobox" evidence="9">
    <location>
        <begin position="221"/>
        <end position="281"/>
    </location>
</feature>
<keyword evidence="2 6" id="KW-0238">DNA-binding</keyword>
<organism evidence="10 11">
    <name type="scientific">Cloeon dipterum</name>
    <dbReference type="NCBI Taxonomy" id="197152"/>
    <lineage>
        <taxon>Eukaryota</taxon>
        <taxon>Metazoa</taxon>
        <taxon>Ecdysozoa</taxon>
        <taxon>Arthropoda</taxon>
        <taxon>Hexapoda</taxon>
        <taxon>Insecta</taxon>
        <taxon>Pterygota</taxon>
        <taxon>Palaeoptera</taxon>
        <taxon>Ephemeroptera</taxon>
        <taxon>Pisciforma</taxon>
        <taxon>Baetidae</taxon>
        <taxon>Cloeon</taxon>
    </lineage>
</organism>
<feature type="region of interest" description="Disordered" evidence="8">
    <location>
        <begin position="313"/>
        <end position="351"/>
    </location>
</feature>
<evidence type="ECO:0000256" key="3">
    <source>
        <dbReference type="ARBA" id="ARBA00023155"/>
    </source>
</evidence>
<evidence type="ECO:0000256" key="5">
    <source>
        <dbReference type="ARBA" id="ARBA00038504"/>
    </source>
</evidence>
<proteinExistence type="inferred from homology"/>
<keyword evidence="4 6" id="KW-0539">Nucleus</keyword>
<evidence type="ECO:0000256" key="6">
    <source>
        <dbReference type="PROSITE-ProRule" id="PRU00108"/>
    </source>
</evidence>
<keyword evidence="3 6" id="KW-0371">Homeobox</keyword>
<evidence type="ECO:0000313" key="10">
    <source>
        <dbReference type="EMBL" id="CAB3370304.1"/>
    </source>
</evidence>
<evidence type="ECO:0000256" key="2">
    <source>
        <dbReference type="ARBA" id="ARBA00023125"/>
    </source>
</evidence>
<evidence type="ECO:0000256" key="1">
    <source>
        <dbReference type="ARBA" id="ARBA00004123"/>
    </source>
</evidence>
<feature type="compositionally biased region" description="Polar residues" evidence="8">
    <location>
        <begin position="201"/>
        <end position="217"/>
    </location>
</feature>
<feature type="compositionally biased region" description="Low complexity" evidence="8">
    <location>
        <begin position="331"/>
        <end position="342"/>
    </location>
</feature>
<dbReference type="SMART" id="SM00389">
    <property type="entry name" value="HOX"/>
    <property type="match status" value="1"/>
</dbReference>
<dbReference type="InterPro" id="IPR052497">
    <property type="entry name" value="H2.0_Homeobox_TF"/>
</dbReference>
<dbReference type="OrthoDB" id="6159439at2759"/>
<dbReference type="Proteomes" id="UP000494165">
    <property type="component" value="Unassembled WGS sequence"/>
</dbReference>
<dbReference type="InterPro" id="IPR000047">
    <property type="entry name" value="HTH_motif"/>
</dbReference>
<evidence type="ECO:0000256" key="8">
    <source>
        <dbReference type="SAM" id="MobiDB-lite"/>
    </source>
</evidence>
<dbReference type="GO" id="GO:0005634">
    <property type="term" value="C:nucleus"/>
    <property type="evidence" value="ECO:0007669"/>
    <property type="project" value="UniProtKB-SubCell"/>
</dbReference>
<comment type="subcellular location">
    <subcellularLocation>
        <location evidence="1 6 7">Nucleus</location>
    </subcellularLocation>
</comment>
<dbReference type="PANTHER" id="PTHR46808">
    <property type="entry name" value="H2.0-LIKE HOMEOBOX PROTEIN"/>
    <property type="match status" value="1"/>
</dbReference>
<dbReference type="InterPro" id="IPR017970">
    <property type="entry name" value="Homeobox_CS"/>
</dbReference>
<evidence type="ECO:0000256" key="4">
    <source>
        <dbReference type="ARBA" id="ARBA00023242"/>
    </source>
</evidence>
<dbReference type="PANTHER" id="PTHR46808:SF1">
    <property type="entry name" value="H2.0-LIKE HOMEOBOX PROTEIN"/>
    <property type="match status" value="1"/>
</dbReference>
<evidence type="ECO:0000256" key="7">
    <source>
        <dbReference type="RuleBase" id="RU000682"/>
    </source>
</evidence>
<dbReference type="InterPro" id="IPR020479">
    <property type="entry name" value="HD_metazoa"/>
</dbReference>
<dbReference type="GO" id="GO:0000981">
    <property type="term" value="F:DNA-binding transcription factor activity, RNA polymerase II-specific"/>
    <property type="evidence" value="ECO:0007669"/>
    <property type="project" value="InterPro"/>
</dbReference>
<dbReference type="PROSITE" id="PS00027">
    <property type="entry name" value="HOMEOBOX_1"/>
    <property type="match status" value="1"/>
</dbReference>
<keyword evidence="11" id="KW-1185">Reference proteome</keyword>
<dbReference type="PRINTS" id="PR00024">
    <property type="entry name" value="HOMEOBOX"/>
</dbReference>
<comment type="caution">
    <text evidence="10">The sequence shown here is derived from an EMBL/GenBank/DDBJ whole genome shotgun (WGS) entry which is preliminary data.</text>
</comment>
<dbReference type="InterPro" id="IPR009057">
    <property type="entry name" value="Homeodomain-like_sf"/>
</dbReference>
<comment type="similarity">
    <text evidence="5">Belongs to the H2.0 homeobox family.</text>
</comment>
<evidence type="ECO:0000259" key="9">
    <source>
        <dbReference type="PROSITE" id="PS50071"/>
    </source>
</evidence>
<feature type="region of interest" description="Disordered" evidence="8">
    <location>
        <begin position="1"/>
        <end position="24"/>
    </location>
</feature>
<dbReference type="GO" id="GO:0043565">
    <property type="term" value="F:sequence-specific DNA binding"/>
    <property type="evidence" value="ECO:0007669"/>
    <property type="project" value="TreeGrafter"/>
</dbReference>
<dbReference type="EMBL" id="CADEPI010000052">
    <property type="protein sequence ID" value="CAB3370304.1"/>
    <property type="molecule type" value="Genomic_DNA"/>
</dbReference>
<name>A0A8S1CLD6_9INSE</name>
<sequence>MGCDAGPNDLPFRPEQTPPSQRPFRRSRLILSAPSSHSLAQLEMMFLPMSHEVSAAMTTMLMDRRPQQPSPPAATSKALKFGMDRILADTAVKTTDPQVECGGHQQTSPVEASSRVSAFSCQQQQRCCGSCDPGGNPVPCAECVSSLLHCCTVSGPPPLAHSASSYPFAPLPYLPPHHNHLGTQPHYATIYNHDLPLGTKPSHSAGSPNEAQNSAPGSSKRKRSWSRAVFSNLQRKGLEKRFQIQKYITKPDRRQLAATLGLTDAQVKVWFQNRRMKWRHSKEAKLGVSTATSSGGVCVSSNVLIGHTSSLPLDTASRSEMDRSAADSTQVLESPLNSSSSDSEVDVELMS</sequence>
<dbReference type="Gene3D" id="1.10.10.60">
    <property type="entry name" value="Homeodomain-like"/>
    <property type="match status" value="1"/>
</dbReference>
<feature type="region of interest" description="Disordered" evidence="8">
    <location>
        <begin position="193"/>
        <end position="225"/>
    </location>
</feature>
<dbReference type="InterPro" id="IPR001356">
    <property type="entry name" value="HD"/>
</dbReference>
<gene>
    <name evidence="10" type="ORF">CLODIP_2_CD10694</name>
</gene>
<evidence type="ECO:0000313" key="11">
    <source>
        <dbReference type="Proteomes" id="UP000494165"/>
    </source>
</evidence>
<reference evidence="10 11" key="1">
    <citation type="submission" date="2020-04" db="EMBL/GenBank/DDBJ databases">
        <authorList>
            <person name="Alioto T."/>
            <person name="Alioto T."/>
            <person name="Gomez Garrido J."/>
        </authorList>
    </citation>
    <scope>NUCLEOTIDE SEQUENCE [LARGE SCALE GENOMIC DNA]</scope>
</reference>